<evidence type="ECO:0000313" key="3">
    <source>
        <dbReference type="Proteomes" id="UP001201262"/>
    </source>
</evidence>
<protein>
    <submittedName>
        <fullName evidence="2">Uncharacterized protein</fullName>
    </submittedName>
</protein>
<evidence type="ECO:0000256" key="1">
    <source>
        <dbReference type="SAM" id="MobiDB-lite"/>
    </source>
</evidence>
<dbReference type="EMBL" id="JAJTJA010000008">
    <property type="protein sequence ID" value="KAH8694972.1"/>
    <property type="molecule type" value="Genomic_DNA"/>
</dbReference>
<evidence type="ECO:0000313" key="2">
    <source>
        <dbReference type="EMBL" id="KAH8694972.1"/>
    </source>
</evidence>
<comment type="caution">
    <text evidence="2">The sequence shown here is derived from an EMBL/GenBank/DDBJ whole genome shotgun (WGS) entry which is preliminary data.</text>
</comment>
<feature type="compositionally biased region" description="Low complexity" evidence="1">
    <location>
        <begin position="243"/>
        <end position="269"/>
    </location>
</feature>
<keyword evidence="3" id="KW-1185">Reference proteome</keyword>
<feature type="region of interest" description="Disordered" evidence="1">
    <location>
        <begin position="241"/>
        <end position="286"/>
    </location>
</feature>
<feature type="region of interest" description="Disordered" evidence="1">
    <location>
        <begin position="180"/>
        <end position="209"/>
    </location>
</feature>
<gene>
    <name evidence="2" type="ORF">BGW36DRAFT_360691</name>
</gene>
<accession>A0AAD4KME1</accession>
<feature type="compositionally biased region" description="Pro residues" evidence="1">
    <location>
        <begin position="416"/>
        <end position="428"/>
    </location>
</feature>
<feature type="region of interest" description="Disordered" evidence="1">
    <location>
        <begin position="347"/>
        <end position="428"/>
    </location>
</feature>
<sequence>MAATMSATLQFPFQASLQRNSLVESQGELYGFDVNAYHEIPSPDLDEEEQLKATYNNPRWDSLPSDQELFMMASQRLSMIEPEGEMIREQQIGLSEEFTLYNAHDEEKEVVRCESPETLTPETHLRLLTPTAIPRYYSTPIVDNDPSTTPVLLYGLEQPSDYLLAASRKLVKLRPMSFLASGPASRPSSSHRHQPSPLSRTYKPEAPREITAALPPAAMKRLSTLLETTSQQIYSTYSANVPRGTATGASVTSSSTSSSTTSTVRSRATQGTIDSNFMPTPPSTVSPSPVYGFPQASASADQLKSTLIMARANTSLVDLASEQNSRMQPPPLPKPLRLRKTAPNMMDSVSNNIESSSTSATTPRSKPRDHSRRSSIISIAFPKLSSLGHRPGGDHDKQTIRAVQPNTPSFNLQPVIPGPPNQPPSRPLPLTPPLDNQVYSNNILAPIPHNFIQPDDIPSHTNCDEGVLLPETSAAAIPSQARGIRRVSVENNSTQFWKSFQSSYHQQLQQPQHRPRQASIEKKSHRLSKVFSHFVYQ</sequence>
<reference evidence="2" key="1">
    <citation type="submission" date="2021-12" db="EMBL/GenBank/DDBJ databases">
        <title>Convergent genome expansion in fungi linked to evolution of root-endophyte symbiosis.</title>
        <authorList>
            <consortium name="DOE Joint Genome Institute"/>
            <person name="Ke Y.-H."/>
            <person name="Bonito G."/>
            <person name="Liao H.-L."/>
            <person name="Looney B."/>
            <person name="Rojas-Flechas A."/>
            <person name="Nash J."/>
            <person name="Hameed K."/>
            <person name="Schadt C."/>
            <person name="Martin F."/>
            <person name="Crous P.W."/>
            <person name="Miettinen O."/>
            <person name="Magnuson J.K."/>
            <person name="Labbe J."/>
            <person name="Jacobson D."/>
            <person name="Doktycz M.J."/>
            <person name="Veneault-Fourrey C."/>
            <person name="Kuo A."/>
            <person name="Mondo S."/>
            <person name="Calhoun S."/>
            <person name="Riley R."/>
            <person name="Ohm R."/>
            <person name="LaButti K."/>
            <person name="Andreopoulos B."/>
            <person name="Pangilinan J."/>
            <person name="Nolan M."/>
            <person name="Tritt A."/>
            <person name="Clum A."/>
            <person name="Lipzen A."/>
            <person name="Daum C."/>
            <person name="Barry K."/>
            <person name="Grigoriev I.V."/>
            <person name="Vilgalys R."/>
        </authorList>
    </citation>
    <scope>NUCLEOTIDE SEQUENCE</scope>
    <source>
        <strain evidence="2">PMI_201</strain>
    </source>
</reference>
<proteinExistence type="predicted"/>
<dbReference type="GeneID" id="70244489"/>
<name>A0AAD4KME1_9EURO</name>
<dbReference type="AlphaFoldDB" id="A0AAD4KME1"/>
<dbReference type="RefSeq" id="XP_046070114.1">
    <property type="nucleotide sequence ID" value="XM_046214202.1"/>
</dbReference>
<organism evidence="2 3">
    <name type="scientific">Talaromyces proteolyticus</name>
    <dbReference type="NCBI Taxonomy" id="1131652"/>
    <lineage>
        <taxon>Eukaryota</taxon>
        <taxon>Fungi</taxon>
        <taxon>Dikarya</taxon>
        <taxon>Ascomycota</taxon>
        <taxon>Pezizomycotina</taxon>
        <taxon>Eurotiomycetes</taxon>
        <taxon>Eurotiomycetidae</taxon>
        <taxon>Eurotiales</taxon>
        <taxon>Trichocomaceae</taxon>
        <taxon>Talaromyces</taxon>
        <taxon>Talaromyces sect. Bacilispori</taxon>
    </lineage>
</organism>
<dbReference type="Proteomes" id="UP001201262">
    <property type="component" value="Unassembled WGS sequence"/>
</dbReference>